<dbReference type="GO" id="GO:0046872">
    <property type="term" value="F:metal ion binding"/>
    <property type="evidence" value="ECO:0007669"/>
    <property type="project" value="UniProtKB-KW"/>
</dbReference>
<evidence type="ECO:0000256" key="3">
    <source>
        <dbReference type="ARBA" id="ARBA00022801"/>
    </source>
</evidence>
<dbReference type="GO" id="GO:0051607">
    <property type="term" value="P:defense response to virus"/>
    <property type="evidence" value="ECO:0007669"/>
    <property type="project" value="UniProtKB-KW"/>
</dbReference>
<keyword evidence="3 9" id="KW-0378">Hydrolase</keyword>
<evidence type="ECO:0000313" key="13">
    <source>
        <dbReference type="Proteomes" id="UP000516304"/>
    </source>
</evidence>
<dbReference type="PANTHER" id="PTHR37168">
    <property type="entry name" value="CRISPR-ASSOCIATED EXONUCLEASE CAS4"/>
    <property type="match status" value="1"/>
</dbReference>
<evidence type="ECO:0000256" key="2">
    <source>
        <dbReference type="ARBA" id="ARBA00022723"/>
    </source>
</evidence>
<comment type="similarity">
    <text evidence="9">Belongs to the CRISPR-associated exonuclease Cas4 family.</text>
</comment>
<comment type="cofactor">
    <cofactor evidence="9">
        <name>Mg(2+)</name>
        <dbReference type="ChEBI" id="CHEBI:18420"/>
    </cofactor>
    <cofactor evidence="9">
        <name>Mn(2+)</name>
        <dbReference type="ChEBI" id="CHEBI:29035"/>
    </cofactor>
    <text evidence="9">Mg(2+) or Mn(2+) required for ssDNA cleavage activity.</text>
</comment>
<dbReference type="InterPro" id="IPR011604">
    <property type="entry name" value="PDDEXK-like_dom_sf"/>
</dbReference>
<dbReference type="GO" id="GO:0004527">
    <property type="term" value="F:exonuclease activity"/>
    <property type="evidence" value="ECO:0007669"/>
    <property type="project" value="UniProtKB-KW"/>
</dbReference>
<reference evidence="12 13" key="1">
    <citation type="submission" date="2020-09" db="EMBL/GenBank/DDBJ databases">
        <authorList>
            <person name="Courtine D."/>
        </authorList>
    </citation>
    <scope>NUCLEOTIDE SEQUENCE [LARGE SCALE GENOMIC DNA]</scope>
    <source>
        <strain evidence="12 13">IRI35c</strain>
    </source>
</reference>
<dbReference type="RefSeq" id="WP_188202229.1">
    <property type="nucleotide sequence ID" value="NZ_LR881183.1"/>
</dbReference>
<dbReference type="EMBL" id="LR881183">
    <property type="protein sequence ID" value="CAD5244475.1"/>
    <property type="molecule type" value="Genomic_DNA"/>
</dbReference>
<feature type="coiled-coil region" evidence="10">
    <location>
        <begin position="109"/>
        <end position="136"/>
    </location>
</feature>
<evidence type="ECO:0000256" key="7">
    <source>
        <dbReference type="ARBA" id="ARBA00023118"/>
    </source>
</evidence>
<dbReference type="NCBIfam" id="TIGR00372">
    <property type="entry name" value="cas4"/>
    <property type="match status" value="1"/>
</dbReference>
<keyword evidence="7 9" id="KW-0051">Antiviral defense</keyword>
<dbReference type="KEGG" id="tcq:TIRI35C_1321"/>
<keyword evidence="2 9" id="KW-0479">Metal-binding</keyword>
<dbReference type="InterPro" id="IPR013343">
    <property type="entry name" value="CRISPR-assoc_prot_Cas4"/>
</dbReference>
<keyword evidence="13" id="KW-1185">Reference proteome</keyword>
<evidence type="ECO:0000256" key="9">
    <source>
        <dbReference type="RuleBase" id="RU365022"/>
    </source>
</evidence>
<dbReference type="Proteomes" id="UP000516304">
    <property type="component" value="Chromosome TIRI35C"/>
</dbReference>
<gene>
    <name evidence="12" type="ORF">TIRI35C_1321</name>
</gene>
<keyword evidence="6 9" id="KW-0411">Iron-sulfur</keyword>
<comment type="cofactor">
    <cofactor evidence="9">
        <name>iron-sulfur cluster</name>
        <dbReference type="ChEBI" id="CHEBI:30408"/>
    </cofactor>
</comment>
<keyword evidence="4 9" id="KW-0269">Exonuclease</keyword>
<evidence type="ECO:0000313" key="12">
    <source>
        <dbReference type="EMBL" id="CAD5244475.1"/>
    </source>
</evidence>
<proteinExistence type="inferred from homology"/>
<evidence type="ECO:0000256" key="4">
    <source>
        <dbReference type="ARBA" id="ARBA00022839"/>
    </source>
</evidence>
<dbReference type="GO" id="GO:0051536">
    <property type="term" value="F:iron-sulfur cluster binding"/>
    <property type="evidence" value="ECO:0007669"/>
    <property type="project" value="UniProtKB-KW"/>
</dbReference>
<evidence type="ECO:0000259" key="11">
    <source>
        <dbReference type="Pfam" id="PF01930"/>
    </source>
</evidence>
<keyword evidence="1 9" id="KW-0540">Nuclease</keyword>
<evidence type="ECO:0000256" key="6">
    <source>
        <dbReference type="ARBA" id="ARBA00023014"/>
    </source>
</evidence>
<name>A0A7G2D7Q3_9EURY</name>
<dbReference type="EC" id="3.1.12.1" evidence="9"/>
<accession>A0A7G2D7Q3</accession>
<organism evidence="12 13">
    <name type="scientific">Thermococcus camini</name>
    <dbReference type="NCBI Taxonomy" id="2016373"/>
    <lineage>
        <taxon>Archaea</taxon>
        <taxon>Methanobacteriati</taxon>
        <taxon>Methanobacteriota</taxon>
        <taxon>Thermococci</taxon>
        <taxon>Thermococcales</taxon>
        <taxon>Thermococcaceae</taxon>
        <taxon>Thermococcus</taxon>
    </lineage>
</organism>
<evidence type="ECO:0000256" key="8">
    <source>
        <dbReference type="ARBA" id="ARBA00023211"/>
    </source>
</evidence>
<dbReference type="GeneID" id="58919062"/>
<feature type="domain" description="DUF83" evidence="11">
    <location>
        <begin position="4"/>
        <end position="161"/>
    </location>
</feature>
<dbReference type="PANTHER" id="PTHR37168:SF2">
    <property type="entry name" value="CRISPR-ASSOCIATED EXONUCLEASE CAS4"/>
    <property type="match status" value="1"/>
</dbReference>
<evidence type="ECO:0000256" key="10">
    <source>
        <dbReference type="SAM" id="Coils"/>
    </source>
</evidence>
<evidence type="ECO:0000256" key="1">
    <source>
        <dbReference type="ARBA" id="ARBA00022722"/>
    </source>
</evidence>
<evidence type="ECO:0000256" key="5">
    <source>
        <dbReference type="ARBA" id="ARBA00023004"/>
    </source>
</evidence>
<keyword evidence="5 9" id="KW-0408">Iron</keyword>
<dbReference type="Pfam" id="PF01930">
    <property type="entry name" value="Cas_Cas4"/>
    <property type="match status" value="1"/>
</dbReference>
<keyword evidence="10" id="KW-0175">Coiled coil</keyword>
<comment type="function">
    <text evidence="9">CRISPR (clustered regularly interspaced short palindromic repeat) is an adaptive immune system that provides protection against mobile genetic elements (viruses, transposable elements and conjugative plasmids). CRISPR clusters contain sequences complementary to antecedent mobile elements and target invading nucleic acids. CRISPR clusters are transcribed and processed into CRISPR RNA (crRNA).</text>
</comment>
<dbReference type="AlphaFoldDB" id="A0A7G2D7Q3"/>
<protein>
    <recommendedName>
        <fullName evidence="9">CRISPR-associated exonuclease Cas4</fullName>
        <ecNumber evidence="9">3.1.12.1</ecNumber>
    </recommendedName>
</protein>
<sequence>MRITGVMVQYYFACPRELWFFSRGLQFDSENEDILIGRLIHRESFERGWKEVLLEGAKLDVVFLDDRVRVIEVKKSSKLEEPAKWQLKYYLYLLRKAGVEAEGIISYPREGTREEVELTEEDMETLENVLKEIERVISLENPPPAEKKPYCRRCAYRDFCWV</sequence>
<dbReference type="InterPro" id="IPR022765">
    <property type="entry name" value="Dna2/Cas4_DUF83"/>
</dbReference>
<dbReference type="Gene3D" id="3.90.320.10">
    <property type="match status" value="1"/>
</dbReference>
<keyword evidence="8 9" id="KW-0464">Manganese</keyword>